<dbReference type="RefSeq" id="WP_303735527.1">
    <property type="nucleotide sequence ID" value="NZ_CAKZHK010000004.1"/>
</dbReference>
<sequence>MSSDKARWGLTTLYTVAGFGHFVTPKPFEEIVPTYAPGTARFWSYLSGAGELGTATLLAAPNNKANKYGGLISAALLLAVWPGNFESVRQRLDRPWTEQIGWIARLPLQLPMIHASWKIWKETTD</sequence>
<evidence type="ECO:0008006" key="3">
    <source>
        <dbReference type="Google" id="ProtNLM"/>
    </source>
</evidence>
<dbReference type="Proteomes" id="UP000249432">
    <property type="component" value="Unassembled WGS sequence"/>
</dbReference>
<evidence type="ECO:0000313" key="1">
    <source>
        <dbReference type="EMBL" id="PZR03500.1"/>
    </source>
</evidence>
<dbReference type="PANTHER" id="PTHR36974:SF1">
    <property type="entry name" value="DOXX FAMILY MEMBRANE PROTEIN"/>
    <property type="match status" value="1"/>
</dbReference>
<dbReference type="PANTHER" id="PTHR36974">
    <property type="entry name" value="MEMBRANE PROTEIN-RELATED"/>
    <property type="match status" value="1"/>
</dbReference>
<gene>
    <name evidence="1" type="ORF">DI525_09840</name>
</gene>
<proteinExistence type="predicted"/>
<reference evidence="1 2" key="1">
    <citation type="submission" date="2017-08" db="EMBL/GenBank/DDBJ databases">
        <title>Infants hospitalized years apart are colonized by the same room-sourced microbial strains.</title>
        <authorList>
            <person name="Brooks B."/>
            <person name="Olm M.R."/>
            <person name="Firek B.A."/>
            <person name="Baker R."/>
            <person name="Thomas B.C."/>
            <person name="Morowitz M.J."/>
            <person name="Banfield J.F."/>
        </authorList>
    </citation>
    <scope>NUCLEOTIDE SEQUENCE [LARGE SCALE GENOMIC DNA]</scope>
    <source>
        <strain evidence="1">S2_003_000_R1_3</strain>
    </source>
</reference>
<dbReference type="EMBL" id="QFRA01000037">
    <property type="protein sequence ID" value="PZR03500.1"/>
    <property type="molecule type" value="Genomic_DNA"/>
</dbReference>
<evidence type="ECO:0000313" key="2">
    <source>
        <dbReference type="Proteomes" id="UP000249432"/>
    </source>
</evidence>
<comment type="caution">
    <text evidence="1">The sequence shown here is derived from an EMBL/GenBank/DDBJ whole genome shotgun (WGS) entry which is preliminary data.</text>
</comment>
<dbReference type="AlphaFoldDB" id="A0A2W5SLV2"/>
<organism evidence="1 2">
    <name type="scientific">Corynebacterium kroppenstedtii</name>
    <dbReference type="NCBI Taxonomy" id="161879"/>
    <lineage>
        <taxon>Bacteria</taxon>
        <taxon>Bacillati</taxon>
        <taxon>Actinomycetota</taxon>
        <taxon>Actinomycetes</taxon>
        <taxon>Mycobacteriales</taxon>
        <taxon>Corynebacteriaceae</taxon>
        <taxon>Corynebacterium</taxon>
    </lineage>
</organism>
<protein>
    <recommendedName>
        <fullName evidence="3">DoxX family protein</fullName>
    </recommendedName>
</protein>
<accession>A0A2W5SLV2</accession>
<name>A0A2W5SLV2_9CORY</name>